<keyword evidence="4" id="KW-0808">Transferase</keyword>
<dbReference type="InterPro" id="IPR003786">
    <property type="entry name" value="FdhD"/>
</dbReference>
<protein>
    <recommendedName>
        <fullName evidence="3">Sulfur carrier protein FdhD</fullName>
    </recommendedName>
</protein>
<dbReference type="Gene3D" id="3.40.140.10">
    <property type="entry name" value="Cytidine Deaminase, domain 2"/>
    <property type="match status" value="1"/>
</dbReference>
<proteinExistence type="inferred from homology"/>
<dbReference type="EMBL" id="RQXV01000009">
    <property type="protein sequence ID" value="RRC98095.1"/>
    <property type="molecule type" value="Genomic_DNA"/>
</dbReference>
<dbReference type="NCBIfam" id="TIGR00129">
    <property type="entry name" value="fdhD_narQ"/>
    <property type="match status" value="1"/>
</dbReference>
<dbReference type="GO" id="GO:0016783">
    <property type="term" value="F:sulfurtransferase activity"/>
    <property type="evidence" value="ECO:0007669"/>
    <property type="project" value="InterPro"/>
</dbReference>
<dbReference type="OrthoDB" id="3197277at2"/>
<accession>A0A3P1SN60</accession>
<dbReference type="PANTHER" id="PTHR30592">
    <property type="entry name" value="FORMATE DEHYDROGENASE"/>
    <property type="match status" value="1"/>
</dbReference>
<evidence type="ECO:0000313" key="5">
    <source>
        <dbReference type="Proteomes" id="UP000267535"/>
    </source>
</evidence>
<dbReference type="Pfam" id="PF02634">
    <property type="entry name" value="FdhD-NarQ"/>
    <property type="match status" value="1"/>
</dbReference>
<dbReference type="InterPro" id="IPR016193">
    <property type="entry name" value="Cytidine_deaminase-like"/>
</dbReference>
<comment type="function">
    <text evidence="3">Required for formate dehydrogenase (FDH) activity. Acts as a sulfur carrier protein that transfers sulfur from IscS to the molybdenum cofactor prior to its insertion into FDH.</text>
</comment>
<keyword evidence="1 3" id="KW-0963">Cytoplasm</keyword>
<dbReference type="PANTHER" id="PTHR30592:SF1">
    <property type="entry name" value="SULFUR CARRIER PROTEIN FDHD"/>
    <property type="match status" value="1"/>
</dbReference>
<dbReference type="AlphaFoldDB" id="A0A3P1SN60"/>
<comment type="caution">
    <text evidence="4">The sequence shown here is derived from an EMBL/GenBank/DDBJ whole genome shotgun (WGS) entry which is preliminary data.</text>
</comment>
<organism evidence="4 5">
    <name type="scientific">Amphritea balenae</name>
    <dbReference type="NCBI Taxonomy" id="452629"/>
    <lineage>
        <taxon>Bacteria</taxon>
        <taxon>Pseudomonadati</taxon>
        <taxon>Pseudomonadota</taxon>
        <taxon>Gammaproteobacteria</taxon>
        <taxon>Oceanospirillales</taxon>
        <taxon>Oceanospirillaceae</taxon>
        <taxon>Amphritea</taxon>
    </lineage>
</organism>
<comment type="subcellular location">
    <subcellularLocation>
        <location evidence="3">Cytoplasm</location>
    </subcellularLocation>
</comment>
<sequence>MTEYPVSRWLAGQVEDIEDWVAEEVPVALEYNGLSYAVMMCSPQDLEDFARGFSLSECIVEDADEIYDIQISSQEDGIQLAITIPQSRFWALKSHRRSLAGRTGCGLCGKESLAQLAHSLDPFPTGGQPIAASAIENACNQLKSQQHLFSHTGSVHAAAWSDTDGNIVAIREDVGRHNALDKLIGNNLNSGLNLNQGMLIMTSRASYEIVQKAAACSISVIAAVSGPTGLAVRLAQDLGVTLVGFARDSRLSVYAHPERIV</sequence>
<dbReference type="HAMAP" id="MF_00187">
    <property type="entry name" value="FdhD"/>
    <property type="match status" value="1"/>
</dbReference>
<dbReference type="GO" id="GO:0005737">
    <property type="term" value="C:cytoplasm"/>
    <property type="evidence" value="ECO:0007669"/>
    <property type="project" value="UniProtKB-SubCell"/>
</dbReference>
<keyword evidence="5" id="KW-1185">Reference proteome</keyword>
<evidence type="ECO:0000313" key="4">
    <source>
        <dbReference type="EMBL" id="RRC98095.1"/>
    </source>
</evidence>
<dbReference type="Proteomes" id="UP000267535">
    <property type="component" value="Unassembled WGS sequence"/>
</dbReference>
<dbReference type="Gene3D" id="3.10.20.10">
    <property type="match status" value="1"/>
</dbReference>
<keyword evidence="2 3" id="KW-0501">Molybdenum cofactor biosynthesis</keyword>
<dbReference type="PIRSF" id="PIRSF015626">
    <property type="entry name" value="FdhD"/>
    <property type="match status" value="1"/>
</dbReference>
<dbReference type="GO" id="GO:0006777">
    <property type="term" value="P:Mo-molybdopterin cofactor biosynthetic process"/>
    <property type="evidence" value="ECO:0007669"/>
    <property type="project" value="UniProtKB-UniRule"/>
</dbReference>
<name>A0A3P1SN60_9GAMM</name>
<dbReference type="GO" id="GO:0097163">
    <property type="term" value="F:sulfur carrier activity"/>
    <property type="evidence" value="ECO:0007669"/>
    <property type="project" value="UniProtKB-UniRule"/>
</dbReference>
<evidence type="ECO:0000256" key="3">
    <source>
        <dbReference type="HAMAP-Rule" id="MF_00187"/>
    </source>
</evidence>
<gene>
    <name evidence="3 4" type="primary">fdhD</name>
    <name evidence="4" type="ORF">EHS89_15745</name>
</gene>
<reference evidence="4 5" key="1">
    <citation type="submission" date="2018-11" db="EMBL/GenBank/DDBJ databases">
        <title>The draft genome sequence of Amphritea balenae JAMM 1525T.</title>
        <authorList>
            <person name="Fang Z."/>
            <person name="Zhang Y."/>
            <person name="Han X."/>
        </authorList>
    </citation>
    <scope>NUCLEOTIDE SEQUENCE [LARGE SCALE GENOMIC DNA]</scope>
    <source>
        <strain evidence="4 5">JAMM 1525</strain>
    </source>
</reference>
<evidence type="ECO:0000256" key="1">
    <source>
        <dbReference type="ARBA" id="ARBA00022490"/>
    </source>
</evidence>
<evidence type="ECO:0000256" key="2">
    <source>
        <dbReference type="ARBA" id="ARBA00023150"/>
    </source>
</evidence>
<feature type="binding site" evidence="3">
    <location>
        <begin position="245"/>
        <end position="250"/>
    </location>
    <ligand>
        <name>Mo-bis(molybdopterin guanine dinucleotide)</name>
        <dbReference type="ChEBI" id="CHEBI:60539"/>
    </ligand>
</feature>
<dbReference type="SUPFAM" id="SSF53927">
    <property type="entry name" value="Cytidine deaminase-like"/>
    <property type="match status" value="1"/>
</dbReference>
<feature type="active site" description="Cysteine persulfide intermediate" evidence="3">
    <location>
        <position position="105"/>
    </location>
</feature>
<comment type="similarity">
    <text evidence="3">Belongs to the FdhD family.</text>
</comment>